<dbReference type="EMBL" id="NWUO01000004">
    <property type="protein sequence ID" value="PNS12258.1"/>
    <property type="molecule type" value="Genomic_DNA"/>
</dbReference>
<dbReference type="Proteomes" id="UP000236345">
    <property type="component" value="Unassembled WGS sequence"/>
</dbReference>
<reference evidence="2" key="1">
    <citation type="submission" date="2017-09" db="EMBL/GenBank/DDBJ databases">
        <authorList>
            <person name="Palmer M."/>
            <person name="Steenkamp E.T."/>
            <person name="Coetzee M.P."/>
            <person name="Avontuur J.R."/>
            <person name="Van Zyl E."/>
            <person name="Chan W.-Y."/>
            <person name="Blom J."/>
            <person name="Venter S.N."/>
        </authorList>
    </citation>
    <scope>NUCLEOTIDE SEQUENCE [LARGE SCALE GENOMIC DNA]</scope>
    <source>
        <strain evidence="2">QC88-366</strain>
    </source>
</reference>
<dbReference type="RefSeq" id="WP_103059108.1">
    <property type="nucleotide sequence ID" value="NZ_BSOF01000007.1"/>
</dbReference>
<accession>A0A2K1QB52</accession>
<dbReference type="OrthoDB" id="8596416at2"/>
<name>A0A2K1QB52_9GAMM</name>
<evidence type="ECO:0000313" key="1">
    <source>
        <dbReference type="EMBL" id="PNS12258.1"/>
    </source>
</evidence>
<dbReference type="AlphaFoldDB" id="A0A2K1QB52"/>
<sequence>MNGANGQFRADPASFLRHYVVNNVRFLQMIGHPGALPQLRMLLNMAEALKEASFDLVRNELDGGRFIYDLTLSNQQVTGESAINGYWCPFIQGTVTPGFVDVPRHSPAHRFVFTPAMNGCAFFITPSPKGESYFRVYHNQHPHNAAVRQHIATHCGSDRVLSTFTFEDYGTDAHPNAFNFLYYQNSRWIYISQPQTINMATRQVLHRPGGRVVTAVAL</sequence>
<comment type="caution">
    <text evidence="1">The sequence shown here is derived from an EMBL/GenBank/DDBJ whole genome shotgun (WGS) entry which is preliminary data.</text>
</comment>
<evidence type="ECO:0000313" key="2">
    <source>
        <dbReference type="Proteomes" id="UP000236345"/>
    </source>
</evidence>
<gene>
    <name evidence="1" type="ORF">COO59_07045</name>
</gene>
<protein>
    <submittedName>
        <fullName evidence="1">Uncharacterized protein</fullName>
    </submittedName>
</protein>
<keyword evidence="2" id="KW-1185">Reference proteome</keyword>
<organism evidence="1 2">
    <name type="scientific">Mixta theicola</name>
    <dbReference type="NCBI Taxonomy" id="1458355"/>
    <lineage>
        <taxon>Bacteria</taxon>
        <taxon>Pseudomonadati</taxon>
        <taxon>Pseudomonadota</taxon>
        <taxon>Gammaproteobacteria</taxon>
        <taxon>Enterobacterales</taxon>
        <taxon>Erwiniaceae</taxon>
        <taxon>Mixta</taxon>
    </lineage>
</organism>
<proteinExistence type="predicted"/>